<feature type="region of interest" description="Disordered" evidence="2">
    <location>
        <begin position="737"/>
        <end position="874"/>
    </location>
</feature>
<evidence type="ECO:0000313" key="5">
    <source>
        <dbReference type="Proteomes" id="UP000562929"/>
    </source>
</evidence>
<feature type="compositionally biased region" description="Basic and acidic residues" evidence="2">
    <location>
        <begin position="1065"/>
        <end position="1084"/>
    </location>
</feature>
<feature type="compositionally biased region" description="Low complexity" evidence="2">
    <location>
        <begin position="544"/>
        <end position="558"/>
    </location>
</feature>
<feature type="compositionally biased region" description="Low complexity" evidence="2">
    <location>
        <begin position="1122"/>
        <end position="1146"/>
    </location>
</feature>
<dbReference type="OrthoDB" id="2149224at2759"/>
<dbReference type="GO" id="GO:0005938">
    <property type="term" value="C:cell cortex"/>
    <property type="evidence" value="ECO:0007669"/>
    <property type="project" value="InterPro"/>
</dbReference>
<feature type="compositionally biased region" description="Polar residues" evidence="2">
    <location>
        <begin position="517"/>
        <end position="542"/>
    </location>
</feature>
<feature type="region of interest" description="Disordered" evidence="2">
    <location>
        <begin position="339"/>
        <end position="368"/>
    </location>
</feature>
<dbReference type="PANTHER" id="PTHR28190:SF2">
    <property type="entry name" value="MIGRATION PROTEIN, PUTATIVE (AFU_ORTHOLOGUE AFUA_2G07730)-RELATED"/>
    <property type="match status" value="1"/>
</dbReference>
<dbReference type="Pfam" id="PF12814">
    <property type="entry name" value="Mcp5_PH"/>
    <property type="match status" value="1"/>
</dbReference>
<feature type="compositionally biased region" description="Basic residues" evidence="2">
    <location>
        <begin position="858"/>
        <end position="873"/>
    </location>
</feature>
<feature type="region of interest" description="Disordered" evidence="2">
    <location>
        <begin position="600"/>
        <end position="657"/>
    </location>
</feature>
<protein>
    <submittedName>
        <fullName evidence="4">Nuclear migration protein</fullName>
    </submittedName>
</protein>
<evidence type="ECO:0000259" key="3">
    <source>
        <dbReference type="Pfam" id="PF12814"/>
    </source>
</evidence>
<feature type="compositionally biased region" description="Basic and acidic residues" evidence="2">
    <location>
        <begin position="497"/>
        <end position="513"/>
    </location>
</feature>
<feature type="compositionally biased region" description="Basic residues" evidence="2">
    <location>
        <begin position="817"/>
        <end position="826"/>
    </location>
</feature>
<dbReference type="EMBL" id="JAACLJ010000002">
    <property type="protein sequence ID" value="KAF4591755.1"/>
    <property type="molecule type" value="Genomic_DNA"/>
</dbReference>
<dbReference type="GO" id="GO:0005739">
    <property type="term" value="C:mitochondrion"/>
    <property type="evidence" value="ECO:0007669"/>
    <property type="project" value="TreeGrafter"/>
</dbReference>
<feature type="compositionally biased region" description="Polar residues" evidence="2">
    <location>
        <begin position="1147"/>
        <end position="1159"/>
    </location>
</feature>
<dbReference type="AlphaFoldDB" id="A0A8H4Q9M7"/>
<feature type="region of interest" description="Disordered" evidence="2">
    <location>
        <begin position="395"/>
        <end position="559"/>
    </location>
</feature>
<dbReference type="Proteomes" id="UP000562929">
    <property type="component" value="Unassembled WGS sequence"/>
</dbReference>
<dbReference type="SUPFAM" id="SSF50729">
    <property type="entry name" value="PH domain-like"/>
    <property type="match status" value="1"/>
</dbReference>
<evidence type="ECO:0000313" key="4">
    <source>
        <dbReference type="EMBL" id="KAF4591755.1"/>
    </source>
</evidence>
<dbReference type="InterPro" id="IPR053005">
    <property type="entry name" value="Nuclear_Pos-Cytoskel_Interact"/>
</dbReference>
<feature type="region of interest" description="Disordered" evidence="2">
    <location>
        <begin position="1063"/>
        <end position="1164"/>
    </location>
</feature>
<gene>
    <name evidence="4" type="ORF">GQ602_002054</name>
</gene>
<dbReference type="InterPro" id="IPR024774">
    <property type="entry name" value="PH_dom-Mcp5-type"/>
</dbReference>
<evidence type="ECO:0000256" key="2">
    <source>
        <dbReference type="SAM" id="MobiDB-lite"/>
    </source>
</evidence>
<feature type="compositionally biased region" description="Basic and acidic residues" evidence="2">
    <location>
        <begin position="747"/>
        <end position="760"/>
    </location>
</feature>
<dbReference type="GO" id="GO:0005543">
    <property type="term" value="F:phospholipid binding"/>
    <property type="evidence" value="ECO:0007669"/>
    <property type="project" value="InterPro"/>
</dbReference>
<evidence type="ECO:0000256" key="1">
    <source>
        <dbReference type="SAM" id="Coils"/>
    </source>
</evidence>
<sequence length="1172" mass="128665">MVACAQPENSKGALDSFFSVKGRDLLDPRLGPSGRCSRSLALLRFDAGPETRDTVEVTHLSFLFTCSLRQHLTLDEPPVKLSFAPFPSHSCLAASLVISLTGIALTRRRLAITMAGWVTEDEFCPGLGIVDDARSAPFTGTLKQSNRRNGSPLSSLVRVRVASDDETSPIDPNHDGSIGILDPRRFTPNLHASLVSEILALRRDQEEKTKHIDSLEITLHTAKEDQERLQGTITETNKENRSLKRQIALLEGGTSSALGELALERDEAVDSVTEIRRRLEAAQKKLRTQEHDSQRVHDLLEQEKKSWEDERRLLERKLHVTESRLKTVVDEVAVYHQDAQQELVRPPNDSDAEQSDGEGQARSQRTMSITDSIHRSLYSHGPEEHRGRCLADELDLSDDDADGDSRGSIPSQSIGEERNESRSAAPIRVDVGIQYSPPPSPQLRVTDIMRRRRMSGLDSPRGDSEIEANQRRKRVQINRPVKPVPVKTDPKTGQTTEEPRTPPKTPETPRQEPTRQLLVNSSTQTAPETWSPVQLSIPSISVQPPRSRPTTPLSPRLPQYTKSVGCQASLAPAPTRDASVQTQTIQIDQRLAQLPRHLQPWTISSRPSSPDIGNSGEPPTRDRKRLTQGGNVPDSPPTPTACDSYRGPERPPSNSRSWRLSSLYAGFDTASSDGLDEFGHVVYMGDVEYRNGLSTRRASPIVVPSPLPDELVDSTSGLPPAMPEVYSTFSLVDKENRAGSAGWRSGRGHDSKPSGRDSAMRRTALIQSGIASHKMRSRSPSWPDPSYPPFPIPQRSSSRKPDKDADAGSDGQSSPTRKGRSIRKARSAVALSRGQRHRRRGSRSPEPPLPANDITAPGRRHVGNGQRRGHRHQPSTTAADYIHYTGSSSAPQTTGVVDAIAHAMVGEWMLKYVRRRRSFGIPDSTGKDDSSNDRHKRWVWLAPYERAILWSSKQPTSGSALMGKSGRKLVIQSVLDVKDTNPAPRVMASVFNRSILILTPQRALKFTAPSAERHYLWLTALSFLAHSSQAIPDLLSPPNAELKRQPTAEAVVLRPPRFRTTGIRDSIRLAKGKAEGPKLSRTDDLASPTLSGTGHNREPSADAAEPPMIPRFGLPASRKRSNTSGPSHLGSSSSTTNSQSTWNLSQAASPNASEASSGRPSHFLDGIVSGCL</sequence>
<organism evidence="4 5">
    <name type="scientific">Ophiocordyceps camponoti-floridani</name>
    <dbReference type="NCBI Taxonomy" id="2030778"/>
    <lineage>
        <taxon>Eukaryota</taxon>
        <taxon>Fungi</taxon>
        <taxon>Dikarya</taxon>
        <taxon>Ascomycota</taxon>
        <taxon>Pezizomycotina</taxon>
        <taxon>Sordariomycetes</taxon>
        <taxon>Hypocreomycetidae</taxon>
        <taxon>Hypocreales</taxon>
        <taxon>Ophiocordycipitaceae</taxon>
        <taxon>Ophiocordyceps</taxon>
    </lineage>
</organism>
<reference evidence="4 5" key="1">
    <citation type="journal article" date="2020" name="G3 (Bethesda)">
        <title>Genetic Underpinnings of Host Manipulation by Ophiocordyceps as Revealed by Comparative Transcriptomics.</title>
        <authorList>
            <person name="Will I."/>
            <person name="Das B."/>
            <person name="Trinh T."/>
            <person name="Brachmann A."/>
            <person name="Ohm R.A."/>
            <person name="de Bekker C."/>
        </authorList>
    </citation>
    <scope>NUCLEOTIDE SEQUENCE [LARGE SCALE GENOMIC DNA]</scope>
    <source>
        <strain evidence="4 5">EC05</strain>
    </source>
</reference>
<keyword evidence="1" id="KW-0175">Coiled coil</keyword>
<feature type="compositionally biased region" description="Pro residues" evidence="2">
    <location>
        <begin position="782"/>
        <end position="792"/>
    </location>
</feature>
<feature type="coiled-coil region" evidence="1">
    <location>
        <begin position="212"/>
        <end position="324"/>
    </location>
</feature>
<comment type="caution">
    <text evidence="4">The sequence shown here is derived from an EMBL/GenBank/DDBJ whole genome shotgun (WGS) entry which is preliminary data.</text>
</comment>
<dbReference type="GO" id="GO:0032065">
    <property type="term" value="P:maintenance of protein location in cell cortex"/>
    <property type="evidence" value="ECO:0007669"/>
    <property type="project" value="InterPro"/>
</dbReference>
<accession>A0A8H4Q9M7</accession>
<feature type="compositionally biased region" description="Low complexity" evidence="2">
    <location>
        <begin position="480"/>
        <end position="496"/>
    </location>
</feature>
<dbReference type="PANTHER" id="PTHR28190">
    <property type="entry name" value="NUCLEAR MIGRATION PROTEIN NUM1"/>
    <property type="match status" value="1"/>
</dbReference>
<feature type="compositionally biased region" description="Polar residues" evidence="2">
    <location>
        <begin position="601"/>
        <end position="612"/>
    </location>
</feature>
<dbReference type="GO" id="GO:0000226">
    <property type="term" value="P:microtubule cytoskeleton organization"/>
    <property type="evidence" value="ECO:0007669"/>
    <property type="project" value="TreeGrafter"/>
</dbReference>
<name>A0A8H4Q9M7_9HYPO</name>
<keyword evidence="5" id="KW-1185">Reference proteome</keyword>
<dbReference type="GO" id="GO:0015631">
    <property type="term" value="F:tubulin binding"/>
    <property type="evidence" value="ECO:0007669"/>
    <property type="project" value="TreeGrafter"/>
</dbReference>
<feature type="domain" description="Pleckstrin homology" evidence="3">
    <location>
        <begin position="896"/>
        <end position="1027"/>
    </location>
</feature>
<feature type="compositionally biased region" description="Basic and acidic residues" evidence="2">
    <location>
        <begin position="460"/>
        <end position="470"/>
    </location>
</feature>
<proteinExistence type="predicted"/>